<dbReference type="PANTHER" id="PTHR30213:SF0">
    <property type="entry name" value="UPF0761 MEMBRANE PROTEIN YIHY"/>
    <property type="match status" value="1"/>
</dbReference>
<feature type="transmembrane region" description="Helical" evidence="6">
    <location>
        <begin position="213"/>
        <end position="235"/>
    </location>
</feature>
<proteinExistence type="predicted"/>
<feature type="transmembrane region" description="Helical" evidence="6">
    <location>
        <begin position="180"/>
        <end position="201"/>
    </location>
</feature>
<feature type="transmembrane region" description="Helical" evidence="6">
    <location>
        <begin position="95"/>
        <end position="115"/>
    </location>
</feature>
<evidence type="ECO:0000256" key="2">
    <source>
        <dbReference type="ARBA" id="ARBA00022475"/>
    </source>
</evidence>
<evidence type="ECO:0000256" key="4">
    <source>
        <dbReference type="ARBA" id="ARBA00022989"/>
    </source>
</evidence>
<dbReference type="AlphaFoldDB" id="A0A931CYL1"/>
<accession>A0A931CYL1</accession>
<name>A0A931CYL1_9BACT</name>
<dbReference type="NCBIfam" id="TIGR00765">
    <property type="entry name" value="yihY_not_rbn"/>
    <property type="match status" value="1"/>
</dbReference>
<evidence type="ECO:0000256" key="6">
    <source>
        <dbReference type="SAM" id="Phobius"/>
    </source>
</evidence>
<keyword evidence="5 6" id="KW-0472">Membrane</keyword>
<dbReference type="EMBL" id="JACCQK010000455">
    <property type="protein sequence ID" value="MBG0779811.1"/>
    <property type="molecule type" value="Genomic_DNA"/>
</dbReference>
<keyword evidence="3 6" id="KW-0812">Transmembrane</keyword>
<dbReference type="InterPro" id="IPR017039">
    <property type="entry name" value="Virul_fac_BrkB"/>
</dbReference>
<reference evidence="7" key="1">
    <citation type="submission" date="2020-07" db="EMBL/GenBank/DDBJ databases">
        <title>Severe corrosion of carbon steel in oil field produced water can be linked to methanogenic archaea containing a special type of NiFe hydrogenase.</title>
        <authorList>
            <person name="Lahme S."/>
            <person name="Mand J."/>
            <person name="Longwell J."/>
            <person name="Smith R."/>
            <person name="Enning D."/>
        </authorList>
    </citation>
    <scope>NUCLEOTIDE SEQUENCE</scope>
    <source>
        <strain evidence="7">MIC098Bin6</strain>
    </source>
</reference>
<evidence type="ECO:0000256" key="1">
    <source>
        <dbReference type="ARBA" id="ARBA00004651"/>
    </source>
</evidence>
<protein>
    <submittedName>
        <fullName evidence="7">YihY/virulence factor BrkB family protein</fullName>
    </submittedName>
</protein>
<dbReference type="PANTHER" id="PTHR30213">
    <property type="entry name" value="INNER MEMBRANE PROTEIN YHJD"/>
    <property type="match status" value="1"/>
</dbReference>
<evidence type="ECO:0000256" key="3">
    <source>
        <dbReference type="ARBA" id="ARBA00022692"/>
    </source>
</evidence>
<feature type="transmembrane region" description="Helical" evidence="6">
    <location>
        <begin position="136"/>
        <end position="160"/>
    </location>
</feature>
<evidence type="ECO:0000313" key="7">
    <source>
        <dbReference type="EMBL" id="MBG0779811.1"/>
    </source>
</evidence>
<dbReference type="Pfam" id="PF03631">
    <property type="entry name" value="Virul_fac_BrkB"/>
    <property type="match status" value="1"/>
</dbReference>
<sequence>MKSVLNRYWQFGYGIFRISGREFVRDRCSLQASALTLYTLLAIVPVMAMAFGIAKGFGFQQYLETRILSLFAGQEQVIQNVLAFSANLLERTKGGLMAVLGIIFLMYALIKLMGHMEDTFNRIWRVRGNRRIIRKITDYIAIALAAGLLVIFSGSATIFITGYLEKFMAILDLPAGLGRVISFGLNVFPFVTVWMVFTFFYMFIPNKNVNVRAALGGGIIAGTIFQLAQIAYVQFQVGVSTYNAIYGSFAAIPLFLLWLKTSWTIVLFGAEISFVWENFDVLQTDDPEYEHISIRVKKLIILKIAVFCVNRFAQGRAPVTSLSVADHLNLSVNITSVFMEKLVHSRILFKVSAPDPGFAPAWDIERLTVMDVVTAFEKMGEDDLYLGDTLELSALEQSLESFAAAARQSSGERFLKDV</sequence>
<keyword evidence="4 6" id="KW-1133">Transmembrane helix</keyword>
<gene>
    <name evidence="7" type="ORF">H0S81_07785</name>
</gene>
<organism evidence="7 8">
    <name type="scientific">Desulfotignum balticum</name>
    <dbReference type="NCBI Taxonomy" id="115781"/>
    <lineage>
        <taxon>Bacteria</taxon>
        <taxon>Pseudomonadati</taxon>
        <taxon>Thermodesulfobacteriota</taxon>
        <taxon>Desulfobacteria</taxon>
        <taxon>Desulfobacterales</taxon>
        <taxon>Desulfobacteraceae</taxon>
        <taxon>Desulfotignum</taxon>
    </lineage>
</organism>
<comment type="subcellular location">
    <subcellularLocation>
        <location evidence="1">Cell membrane</location>
        <topology evidence="1">Multi-pass membrane protein</topology>
    </subcellularLocation>
</comment>
<evidence type="ECO:0000256" key="5">
    <source>
        <dbReference type="ARBA" id="ARBA00023136"/>
    </source>
</evidence>
<dbReference type="GO" id="GO:0005886">
    <property type="term" value="C:plasma membrane"/>
    <property type="evidence" value="ECO:0007669"/>
    <property type="project" value="UniProtKB-SubCell"/>
</dbReference>
<dbReference type="Proteomes" id="UP000706172">
    <property type="component" value="Unassembled WGS sequence"/>
</dbReference>
<evidence type="ECO:0000313" key="8">
    <source>
        <dbReference type="Proteomes" id="UP000706172"/>
    </source>
</evidence>
<feature type="transmembrane region" description="Helical" evidence="6">
    <location>
        <begin position="35"/>
        <end position="54"/>
    </location>
</feature>
<keyword evidence="2" id="KW-1003">Cell membrane</keyword>
<comment type="caution">
    <text evidence="7">The sequence shown here is derived from an EMBL/GenBank/DDBJ whole genome shotgun (WGS) entry which is preliminary data.</text>
</comment>
<feature type="transmembrane region" description="Helical" evidence="6">
    <location>
        <begin position="241"/>
        <end position="259"/>
    </location>
</feature>